<accession>A0AAE0ZK15</accession>
<feature type="region of interest" description="Disordered" evidence="1">
    <location>
        <begin position="380"/>
        <end position="439"/>
    </location>
</feature>
<feature type="compositionally biased region" description="Basic and acidic residues" evidence="1">
    <location>
        <begin position="404"/>
        <end position="413"/>
    </location>
</feature>
<evidence type="ECO:0000256" key="1">
    <source>
        <dbReference type="SAM" id="MobiDB-lite"/>
    </source>
</evidence>
<feature type="signal peptide" evidence="2">
    <location>
        <begin position="1"/>
        <end position="21"/>
    </location>
</feature>
<evidence type="ECO:0000313" key="4">
    <source>
        <dbReference type="Proteomes" id="UP001283361"/>
    </source>
</evidence>
<evidence type="ECO:0000313" key="3">
    <source>
        <dbReference type="EMBL" id="KAK3769917.1"/>
    </source>
</evidence>
<feature type="region of interest" description="Disordered" evidence="1">
    <location>
        <begin position="119"/>
        <end position="143"/>
    </location>
</feature>
<name>A0AAE0ZK15_9GAST</name>
<proteinExistence type="predicted"/>
<sequence length="439" mass="48591">MKLYSVSLCLSCIAVVRVGQAKPADQTVSSGDPLVAGMDVDPSFIPQDGRLADNQRSVSSQVMTERGEVDWGHAVTAGTVQQHEEEHDLQESGLRIQIPDVTEIRETIGVIDPETILHKGDNHHHNDEGVQSVHSESEGEPCTDCQNNLERIAESAKARTTAEENELNILRPNIRVNVHDPQARAIADSVRDQQFGPGDIETIVHGGQSVHVSYKQARVHTGQPEAWSHEQDEAVHGEDGHQKKVLSNEEIGPTFEKAVHGHEHVHDHTNSEAGSDDPSRKVIKYQDIVDLELSEQMLKGIDLSQLMEQERREAAEWRKLSGLSEEDDSFQAARDVLFVYLPGLPSRAVILLKSQSLRQQYLERLAARIKFIRPPDLDTAEWDDGSDDIPNGGQGLSSSLPHPGESRVEHEMELWGSTAPKGARIPYRQQHEHKGGGGI</sequence>
<dbReference type="EMBL" id="JAWDGP010003874">
    <property type="protein sequence ID" value="KAK3769917.1"/>
    <property type="molecule type" value="Genomic_DNA"/>
</dbReference>
<protein>
    <submittedName>
        <fullName evidence="3">Uncharacterized protein</fullName>
    </submittedName>
</protein>
<reference evidence="3" key="1">
    <citation type="journal article" date="2023" name="G3 (Bethesda)">
        <title>A reference genome for the long-term kleptoplast-retaining sea slug Elysia crispata morphotype clarki.</title>
        <authorList>
            <person name="Eastman K.E."/>
            <person name="Pendleton A.L."/>
            <person name="Shaikh M.A."/>
            <person name="Suttiyut T."/>
            <person name="Ogas R."/>
            <person name="Tomko P."/>
            <person name="Gavelis G."/>
            <person name="Widhalm J.R."/>
            <person name="Wisecaver J.H."/>
        </authorList>
    </citation>
    <scope>NUCLEOTIDE SEQUENCE</scope>
    <source>
        <strain evidence="3">ECLA1</strain>
    </source>
</reference>
<organism evidence="3 4">
    <name type="scientific">Elysia crispata</name>
    <name type="common">lettuce slug</name>
    <dbReference type="NCBI Taxonomy" id="231223"/>
    <lineage>
        <taxon>Eukaryota</taxon>
        <taxon>Metazoa</taxon>
        <taxon>Spiralia</taxon>
        <taxon>Lophotrochozoa</taxon>
        <taxon>Mollusca</taxon>
        <taxon>Gastropoda</taxon>
        <taxon>Heterobranchia</taxon>
        <taxon>Euthyneura</taxon>
        <taxon>Panpulmonata</taxon>
        <taxon>Sacoglossa</taxon>
        <taxon>Placobranchoidea</taxon>
        <taxon>Plakobranchidae</taxon>
        <taxon>Elysia</taxon>
    </lineage>
</organism>
<evidence type="ECO:0000256" key="2">
    <source>
        <dbReference type="SAM" id="SignalP"/>
    </source>
</evidence>
<feature type="compositionally biased region" description="Basic and acidic residues" evidence="1">
    <location>
        <begin position="119"/>
        <end position="128"/>
    </location>
</feature>
<feature type="compositionally biased region" description="Basic and acidic residues" evidence="1">
    <location>
        <begin position="429"/>
        <end position="439"/>
    </location>
</feature>
<dbReference type="AlphaFoldDB" id="A0AAE0ZK15"/>
<keyword evidence="4" id="KW-1185">Reference proteome</keyword>
<gene>
    <name evidence="3" type="ORF">RRG08_048128</name>
</gene>
<comment type="caution">
    <text evidence="3">The sequence shown here is derived from an EMBL/GenBank/DDBJ whole genome shotgun (WGS) entry which is preliminary data.</text>
</comment>
<keyword evidence="2" id="KW-0732">Signal</keyword>
<feature type="chain" id="PRO_5042043005" evidence="2">
    <location>
        <begin position="22"/>
        <end position="439"/>
    </location>
</feature>
<dbReference type="Proteomes" id="UP001283361">
    <property type="component" value="Unassembled WGS sequence"/>
</dbReference>